<keyword evidence="2" id="KW-0969">Cilium</keyword>
<dbReference type="InterPro" id="IPR013974">
    <property type="entry name" value="SAF"/>
</dbReference>
<keyword evidence="2" id="KW-0966">Cell projection</keyword>
<evidence type="ECO:0000259" key="1">
    <source>
        <dbReference type="SMART" id="SM00858"/>
    </source>
</evidence>
<reference evidence="2 3" key="1">
    <citation type="submission" date="2020-08" db="EMBL/GenBank/DDBJ databases">
        <title>A Genomic Blueprint of the Chicken Gut Microbiome.</title>
        <authorList>
            <person name="Gilroy R."/>
            <person name="Ravi A."/>
            <person name="Getino M."/>
            <person name="Pursley I."/>
            <person name="Horton D.L."/>
            <person name="Alikhan N.-F."/>
            <person name="Baker D."/>
            <person name="Gharbi K."/>
            <person name="Hall N."/>
            <person name="Watson M."/>
            <person name="Adriaenssens E.M."/>
            <person name="Foster-Nyarko E."/>
            <person name="Jarju S."/>
            <person name="Secka A."/>
            <person name="Antonio M."/>
            <person name="Oren A."/>
            <person name="Chaudhuri R."/>
            <person name="La Ragione R.M."/>
            <person name="Hildebrand F."/>
            <person name="Pallen M.J."/>
        </authorList>
    </citation>
    <scope>NUCLEOTIDE SEQUENCE [LARGE SCALE GENOMIC DNA]</scope>
    <source>
        <strain evidence="2 3">Sa1BUA1</strain>
    </source>
</reference>
<gene>
    <name evidence="2" type="ORF">H9624_09110</name>
</gene>
<dbReference type="EMBL" id="JACSPO010000004">
    <property type="protein sequence ID" value="MBD8062482.1"/>
    <property type="molecule type" value="Genomic_DNA"/>
</dbReference>
<proteinExistence type="predicted"/>
<accession>A0ABR8Z2C2</accession>
<name>A0ABR8Z2C2_9MICO</name>
<evidence type="ECO:0000313" key="3">
    <source>
        <dbReference type="Proteomes" id="UP000661894"/>
    </source>
</evidence>
<dbReference type="RefSeq" id="WP_251839592.1">
    <property type="nucleotide sequence ID" value="NZ_JACSPO010000004.1"/>
</dbReference>
<comment type="caution">
    <text evidence="2">The sequence shown here is derived from an EMBL/GenBank/DDBJ whole genome shotgun (WGS) entry which is preliminary data.</text>
</comment>
<dbReference type="CDD" id="cd11614">
    <property type="entry name" value="SAF_CpaB_FlgA_like"/>
    <property type="match status" value="1"/>
</dbReference>
<dbReference type="Pfam" id="PF08666">
    <property type="entry name" value="SAF"/>
    <property type="match status" value="1"/>
</dbReference>
<evidence type="ECO:0000313" key="2">
    <source>
        <dbReference type="EMBL" id="MBD8062482.1"/>
    </source>
</evidence>
<dbReference type="Proteomes" id="UP000661894">
    <property type="component" value="Unassembled WGS sequence"/>
</dbReference>
<dbReference type="SMART" id="SM00858">
    <property type="entry name" value="SAF"/>
    <property type="match status" value="1"/>
</dbReference>
<organism evidence="2 3">
    <name type="scientific">Oceanitalea stevensii</name>
    <dbReference type="NCBI Taxonomy" id="2763072"/>
    <lineage>
        <taxon>Bacteria</taxon>
        <taxon>Bacillati</taxon>
        <taxon>Actinomycetota</taxon>
        <taxon>Actinomycetes</taxon>
        <taxon>Micrococcales</taxon>
        <taxon>Bogoriellaceae</taxon>
        <taxon>Georgenia</taxon>
    </lineage>
</organism>
<sequence>MPSAPVPPSRRRRVRARRLLWRWRHALLAVALVSAVGVVVQEVRPPAPATVAVVVLARDVPAGAPLAETDVRTLRLPREVVAARTLRAPAEAVGQRLAVGLPAGFPLATEVLVGPGLAAGTAPGEVVVPVRLADAAVARTLRPGDRVDLLAASADAAASEGGAQVVAAGALVVALEEDGGGGLLGGEAPTSLVFVAVPRGAAPDVVGASAWAPLRVVLPG</sequence>
<keyword evidence="3" id="KW-1185">Reference proteome</keyword>
<feature type="domain" description="SAF" evidence="1">
    <location>
        <begin position="51"/>
        <end position="113"/>
    </location>
</feature>
<protein>
    <submittedName>
        <fullName evidence="2">Flagellar biosynthesis protein FlgA</fullName>
    </submittedName>
</protein>
<keyword evidence="2" id="KW-0282">Flagellum</keyword>